<evidence type="ECO:0000256" key="1">
    <source>
        <dbReference type="SAM" id="SignalP"/>
    </source>
</evidence>
<accession>A0A2G4YPR4</accession>
<keyword evidence="3" id="KW-1185">Reference proteome</keyword>
<organism evidence="2 3">
    <name type="scientific">Paremcibacter congregatus</name>
    <dbReference type="NCBI Taxonomy" id="2043170"/>
    <lineage>
        <taxon>Bacteria</taxon>
        <taxon>Pseudomonadati</taxon>
        <taxon>Pseudomonadota</taxon>
        <taxon>Alphaproteobacteria</taxon>
        <taxon>Emcibacterales</taxon>
        <taxon>Emcibacteraceae</taxon>
        <taxon>Paremcibacter</taxon>
    </lineage>
</organism>
<protein>
    <submittedName>
        <fullName evidence="2">Uncharacterized protein</fullName>
    </submittedName>
</protein>
<name>A0A2G4YPR4_9PROT</name>
<gene>
    <name evidence="2" type="ORF">CRD36_10840</name>
</gene>
<dbReference type="Proteomes" id="UP000229730">
    <property type="component" value="Unassembled WGS sequence"/>
</dbReference>
<reference evidence="2 3" key="1">
    <citation type="submission" date="2017-10" db="EMBL/GenBank/DDBJ databases">
        <title>Frigbacter circumglobatus gen. nov. sp. nov., isolated from sediment cultured in situ.</title>
        <authorList>
            <person name="Zhao Z."/>
        </authorList>
    </citation>
    <scope>NUCLEOTIDE SEQUENCE [LARGE SCALE GENOMIC DNA]</scope>
    <source>
        <strain evidence="2 3">ZYL</strain>
    </source>
</reference>
<evidence type="ECO:0000313" key="3">
    <source>
        <dbReference type="Proteomes" id="UP000229730"/>
    </source>
</evidence>
<dbReference type="AlphaFoldDB" id="A0A2G4YPR4"/>
<sequence>MVKKIKIFVSVLAILIPALISQSLADEYYEMAFLACSESNGQAIIMLNGIYNQPNVNPVLDNHIKDSGFTQASFKSLKNKITCRNSKNIPIRAELEWVNSRCQSFQDPVLSLWFNKKKILSRLHLKACPEEMSIRTITITEQEISICKNKEAFRDLQTPMRKAQLSCVVQENNHNLLPRDMQEYPKSGAAPSPPKYNLTYSHDDKLCAKFFRDPADITPPKEAQLSYSEVLLDYGFPIYSLLITDLDLDGIDEHLIEKRFYTTSPSYYKIKFQKSIEHYQKQFENINEIQDFINNPEQVSKLSLSDTIHPDAKYIGYSQFFSLNRTPYLLVSKASGYGYSKPKGYKIFKLSRQFPASKVCTFELN</sequence>
<feature type="chain" id="PRO_5013592732" evidence="1">
    <location>
        <begin position="26"/>
        <end position="365"/>
    </location>
</feature>
<dbReference type="EMBL" id="PDEM01000024">
    <property type="protein sequence ID" value="PHZ84309.1"/>
    <property type="molecule type" value="Genomic_DNA"/>
</dbReference>
<feature type="signal peptide" evidence="1">
    <location>
        <begin position="1"/>
        <end position="25"/>
    </location>
</feature>
<dbReference type="RefSeq" id="WP_099473125.1">
    <property type="nucleotide sequence ID" value="NZ_CP041025.1"/>
</dbReference>
<dbReference type="InParanoid" id="A0A2G4YPR4"/>
<keyword evidence="1" id="KW-0732">Signal</keyword>
<evidence type="ECO:0000313" key="2">
    <source>
        <dbReference type="EMBL" id="PHZ84309.1"/>
    </source>
</evidence>
<proteinExistence type="predicted"/>
<comment type="caution">
    <text evidence="2">The sequence shown here is derived from an EMBL/GenBank/DDBJ whole genome shotgun (WGS) entry which is preliminary data.</text>
</comment>